<evidence type="ECO:0008006" key="3">
    <source>
        <dbReference type="Google" id="ProtNLM"/>
    </source>
</evidence>
<gene>
    <name evidence="1" type="ORF">FTOL_06769</name>
</gene>
<dbReference type="Proteomes" id="UP001187734">
    <property type="component" value="Unassembled WGS sequence"/>
</dbReference>
<protein>
    <recommendedName>
        <fullName evidence="3">Ankyrin repeat protein</fullName>
    </recommendedName>
</protein>
<comment type="caution">
    <text evidence="1">The sequence shown here is derived from an EMBL/GenBank/DDBJ whole genome shotgun (WGS) entry which is preliminary data.</text>
</comment>
<dbReference type="EMBL" id="ONZP01000226">
    <property type="protein sequence ID" value="SPJ78380.1"/>
    <property type="molecule type" value="Genomic_DNA"/>
</dbReference>
<dbReference type="Gene3D" id="1.25.40.20">
    <property type="entry name" value="Ankyrin repeat-containing domain"/>
    <property type="match status" value="1"/>
</dbReference>
<evidence type="ECO:0000313" key="2">
    <source>
        <dbReference type="Proteomes" id="UP001187734"/>
    </source>
</evidence>
<dbReference type="AlphaFoldDB" id="A0AAE8MAP4"/>
<accession>A0AAE8MAP4</accession>
<dbReference type="InterPro" id="IPR036770">
    <property type="entry name" value="Ankyrin_rpt-contain_sf"/>
</dbReference>
<dbReference type="SUPFAM" id="SSF48403">
    <property type="entry name" value="Ankyrin repeat"/>
    <property type="match status" value="1"/>
</dbReference>
<sequence length="592" mass="66762">MSTDPAVPDSSVVSSIPAASTAPALTRGQNATLKGMPSEIYRMIANELGEREENNGMYHSFGSLVNFILAVKPGKDVLEEYLYTEDLLSETFQGFQLACKPDELAVAILSKYPAVLVKPRINKQFTKFIKNEEATWTLLHLAAANGLEKTITKLHQLGALYQDTKNFGPMLSAQFHETLKSHTRISHDPLFGHLQCLRWKPGFVPFIMDDIITYHRLSTLWDASTVATYHFRYVIINRPTDYPMPLQHLAVLGHDKMSLKWTRYATMVFPGWNEAPGGETKASVLHTALKANNKEALKFLLKNGYGFGSHFVDTDGNNPFHTLINEGLMATNAKLRAEWRKLKDVFFNTVPQLEWNTMMVQTLHPRNSPLQLAIEHIMYNWGPSKGAIKEIINFVLEQEMILLKKWNFPPRSLLVNLPNADGDTPLSRLAYIIDNREQAYSGAHWDLFDELIDKHGADINLDVNAIFTAKSYQHSIANVVHKRGRFVGHVTDKHGKEHRAEIKEDYPISTPTNMETYKFHAHQLPPGNPLNLPMPFSWPLLPLPPMTEGVAAAIVWKERKANCAITGEPDLSPYFAHLPEQPVIPAAYNPDS</sequence>
<keyword evidence="2" id="KW-1185">Reference proteome</keyword>
<name>A0AAE8MAP4_9HYPO</name>
<reference evidence="1" key="1">
    <citation type="submission" date="2018-03" db="EMBL/GenBank/DDBJ databases">
        <authorList>
            <person name="Guldener U."/>
        </authorList>
    </citation>
    <scope>NUCLEOTIDE SEQUENCE</scope>
</reference>
<evidence type="ECO:0000313" key="1">
    <source>
        <dbReference type="EMBL" id="SPJ78380.1"/>
    </source>
</evidence>
<proteinExistence type="predicted"/>
<organism evidence="1 2">
    <name type="scientific">Fusarium torulosum</name>
    <dbReference type="NCBI Taxonomy" id="33205"/>
    <lineage>
        <taxon>Eukaryota</taxon>
        <taxon>Fungi</taxon>
        <taxon>Dikarya</taxon>
        <taxon>Ascomycota</taxon>
        <taxon>Pezizomycotina</taxon>
        <taxon>Sordariomycetes</taxon>
        <taxon>Hypocreomycetidae</taxon>
        <taxon>Hypocreales</taxon>
        <taxon>Nectriaceae</taxon>
        <taxon>Fusarium</taxon>
    </lineage>
</organism>